<feature type="compositionally biased region" description="Polar residues" evidence="1">
    <location>
        <begin position="66"/>
        <end position="78"/>
    </location>
</feature>
<accession>A0A1B6LNV8</accession>
<protein>
    <submittedName>
        <fullName evidence="2">Uncharacterized protein</fullName>
    </submittedName>
</protein>
<evidence type="ECO:0000313" key="2">
    <source>
        <dbReference type="EMBL" id="JAT25214.1"/>
    </source>
</evidence>
<feature type="region of interest" description="Disordered" evidence="1">
    <location>
        <begin position="66"/>
        <end position="130"/>
    </location>
</feature>
<organism evidence="2">
    <name type="scientific">Graphocephala atropunctata</name>
    <dbReference type="NCBI Taxonomy" id="36148"/>
    <lineage>
        <taxon>Eukaryota</taxon>
        <taxon>Metazoa</taxon>
        <taxon>Ecdysozoa</taxon>
        <taxon>Arthropoda</taxon>
        <taxon>Hexapoda</taxon>
        <taxon>Insecta</taxon>
        <taxon>Pterygota</taxon>
        <taxon>Neoptera</taxon>
        <taxon>Paraneoptera</taxon>
        <taxon>Hemiptera</taxon>
        <taxon>Auchenorrhyncha</taxon>
        <taxon>Membracoidea</taxon>
        <taxon>Cicadellidae</taxon>
        <taxon>Cicadellinae</taxon>
        <taxon>Cicadellini</taxon>
        <taxon>Graphocephala</taxon>
    </lineage>
</organism>
<feature type="non-terminal residue" evidence="2">
    <location>
        <position position="1"/>
    </location>
</feature>
<feature type="compositionally biased region" description="Polar residues" evidence="1">
    <location>
        <begin position="105"/>
        <end position="119"/>
    </location>
</feature>
<dbReference type="AlphaFoldDB" id="A0A1B6LNV8"/>
<gene>
    <name evidence="2" type="ORF">g.24935</name>
</gene>
<feature type="region of interest" description="Disordered" evidence="1">
    <location>
        <begin position="1"/>
        <end position="43"/>
    </location>
</feature>
<evidence type="ECO:0000256" key="1">
    <source>
        <dbReference type="SAM" id="MobiDB-lite"/>
    </source>
</evidence>
<reference evidence="2" key="1">
    <citation type="submission" date="2015-11" db="EMBL/GenBank/DDBJ databases">
        <title>De novo transcriptome assembly of four potential Pierce s Disease insect vectors from Arizona vineyards.</title>
        <authorList>
            <person name="Tassone E.E."/>
        </authorList>
    </citation>
    <scope>NUCLEOTIDE SEQUENCE</scope>
</reference>
<sequence length="220" mass="24963">ENAIMPAKSKSARTKNPKLLQSEETESSTQAHVTLTSKSTRGRPRIISTTEMLTNWSQSWSRLEESSTTQKSTDFTKNTSDLGSSTTEESSTYTKWTTTTEENSIPTKLTKSSHSTFTPTIDKRKEVREKRKQMKQEMEEVIKVEKLEGSFGDKDTDWTTSEDRKIPLSVVTERSVLLSLLKDKIMSFVDNVLKRSTKSNVITTRSNIEKRTTNTTVKPL</sequence>
<feature type="compositionally biased region" description="Polar residues" evidence="1">
    <location>
        <begin position="27"/>
        <end position="39"/>
    </location>
</feature>
<feature type="compositionally biased region" description="Basic and acidic residues" evidence="1">
    <location>
        <begin position="121"/>
        <end position="130"/>
    </location>
</feature>
<feature type="compositionally biased region" description="Low complexity" evidence="1">
    <location>
        <begin position="79"/>
        <end position="104"/>
    </location>
</feature>
<proteinExistence type="predicted"/>
<dbReference type="EMBL" id="GEBQ01014763">
    <property type="protein sequence ID" value="JAT25214.1"/>
    <property type="molecule type" value="Transcribed_RNA"/>
</dbReference>
<name>A0A1B6LNV8_9HEMI</name>